<dbReference type="Pfam" id="PF00668">
    <property type="entry name" value="Condensation"/>
    <property type="match status" value="3"/>
</dbReference>
<feature type="region of interest" description="Disordered" evidence="4">
    <location>
        <begin position="2314"/>
        <end position="2334"/>
    </location>
</feature>
<feature type="domain" description="Carrier" evidence="5">
    <location>
        <begin position="523"/>
        <end position="598"/>
    </location>
</feature>
<dbReference type="InterPro" id="IPR036736">
    <property type="entry name" value="ACP-like_sf"/>
</dbReference>
<comment type="cofactor">
    <cofactor evidence="1">
        <name>pantetheine 4'-phosphate</name>
        <dbReference type="ChEBI" id="CHEBI:47942"/>
    </cofactor>
</comment>
<dbReference type="Gene3D" id="3.30.300.30">
    <property type="match status" value="2"/>
</dbReference>
<dbReference type="Pfam" id="PF00550">
    <property type="entry name" value="PP-binding"/>
    <property type="match status" value="2"/>
</dbReference>
<dbReference type="Gene3D" id="3.40.50.980">
    <property type="match status" value="4"/>
</dbReference>
<feature type="region of interest" description="Disordered" evidence="4">
    <location>
        <begin position="502"/>
        <end position="528"/>
    </location>
</feature>
<keyword evidence="2" id="KW-0596">Phosphopantetheine</keyword>
<protein>
    <submittedName>
        <fullName evidence="6">Amino acid adenylation domain-containing protein</fullName>
    </submittedName>
</protein>
<dbReference type="InterPro" id="IPR006162">
    <property type="entry name" value="Ppantetheine_attach_site"/>
</dbReference>
<accession>A0ABU7SQL6</accession>
<dbReference type="InterPro" id="IPR045851">
    <property type="entry name" value="AMP-bd_C_sf"/>
</dbReference>
<dbReference type="CDD" id="cd19531">
    <property type="entry name" value="LCL_NRPS-like"/>
    <property type="match status" value="1"/>
</dbReference>
<evidence type="ECO:0000256" key="2">
    <source>
        <dbReference type="ARBA" id="ARBA00022450"/>
    </source>
</evidence>
<dbReference type="PANTHER" id="PTHR45527">
    <property type="entry name" value="NONRIBOSOMAL PEPTIDE SYNTHETASE"/>
    <property type="match status" value="1"/>
</dbReference>
<dbReference type="Pfam" id="PF00501">
    <property type="entry name" value="AMP-binding"/>
    <property type="match status" value="2"/>
</dbReference>
<dbReference type="InterPro" id="IPR020806">
    <property type="entry name" value="PKS_PP-bd"/>
</dbReference>
<evidence type="ECO:0000256" key="1">
    <source>
        <dbReference type="ARBA" id="ARBA00001957"/>
    </source>
</evidence>
<dbReference type="InterPro" id="IPR025110">
    <property type="entry name" value="AMP-bd_C"/>
</dbReference>
<dbReference type="Pfam" id="PF13193">
    <property type="entry name" value="AMP-binding_C"/>
    <property type="match status" value="2"/>
</dbReference>
<dbReference type="SUPFAM" id="SSF47336">
    <property type="entry name" value="ACP-like"/>
    <property type="match status" value="2"/>
</dbReference>
<dbReference type="PROSITE" id="PS00455">
    <property type="entry name" value="AMP_BINDING"/>
    <property type="match status" value="2"/>
</dbReference>
<dbReference type="InterPro" id="IPR001242">
    <property type="entry name" value="Condensation_dom"/>
</dbReference>
<organism evidence="6 7">
    <name type="scientific">Plantactinospora veratri</name>
    <dbReference type="NCBI Taxonomy" id="1436122"/>
    <lineage>
        <taxon>Bacteria</taxon>
        <taxon>Bacillati</taxon>
        <taxon>Actinomycetota</taxon>
        <taxon>Actinomycetes</taxon>
        <taxon>Micromonosporales</taxon>
        <taxon>Micromonosporaceae</taxon>
        <taxon>Plantactinospora</taxon>
    </lineage>
</organism>
<keyword evidence="3" id="KW-0597">Phosphoprotein</keyword>
<dbReference type="PROSITE" id="PS00012">
    <property type="entry name" value="PHOSPHOPANTETHEINE"/>
    <property type="match status" value="2"/>
</dbReference>
<dbReference type="Gene3D" id="2.30.38.10">
    <property type="entry name" value="Luciferase, Domain 3"/>
    <property type="match status" value="2"/>
</dbReference>
<evidence type="ECO:0000313" key="7">
    <source>
        <dbReference type="Proteomes" id="UP001339911"/>
    </source>
</evidence>
<comment type="caution">
    <text evidence="6">The sequence shown here is derived from an EMBL/GenBank/DDBJ whole genome shotgun (WGS) entry which is preliminary data.</text>
</comment>
<dbReference type="InterPro" id="IPR010071">
    <property type="entry name" value="AA_adenyl_dom"/>
</dbReference>
<dbReference type="SUPFAM" id="SSF56801">
    <property type="entry name" value="Acetyl-CoA synthetase-like"/>
    <property type="match status" value="2"/>
</dbReference>
<evidence type="ECO:0000259" key="5">
    <source>
        <dbReference type="PROSITE" id="PS50075"/>
    </source>
</evidence>
<dbReference type="Gene3D" id="3.30.559.30">
    <property type="entry name" value="Nonribosomal peptide synthetase, condensation domain"/>
    <property type="match status" value="3"/>
</dbReference>
<dbReference type="PANTHER" id="PTHR45527:SF1">
    <property type="entry name" value="FATTY ACID SYNTHASE"/>
    <property type="match status" value="1"/>
</dbReference>
<gene>
    <name evidence="6" type="ORF">V1634_34840</name>
</gene>
<dbReference type="EMBL" id="JAZGQL010000040">
    <property type="protein sequence ID" value="MEE6311999.1"/>
    <property type="molecule type" value="Genomic_DNA"/>
</dbReference>
<dbReference type="RefSeq" id="WP_331211880.1">
    <property type="nucleotide sequence ID" value="NZ_JAZGQL010000040.1"/>
</dbReference>
<proteinExistence type="predicted"/>
<dbReference type="CDD" id="cd05930">
    <property type="entry name" value="A_NRPS"/>
    <property type="match status" value="1"/>
</dbReference>
<evidence type="ECO:0000256" key="4">
    <source>
        <dbReference type="SAM" id="MobiDB-lite"/>
    </source>
</evidence>
<reference evidence="6 7" key="1">
    <citation type="submission" date="2024-01" db="EMBL/GenBank/DDBJ databases">
        <title>Genome insights into Plantactinospora veratri sp. nov.</title>
        <authorList>
            <person name="Wang L."/>
        </authorList>
    </citation>
    <scope>NUCLEOTIDE SEQUENCE [LARGE SCALE GENOMIC DNA]</scope>
    <source>
        <strain evidence="6 7">NEAU-FHS4</strain>
    </source>
</reference>
<sequence>MTDPGFRSAGQLISARAALVPDRVAVRDGHRTLTYAELDARADRWAAELRRRGLGPEQLVGLLMDRSAELVVSCLAVLKAGAGYVPLEPGHPVARLRTMLDDCGARLVLTQPDRRQLADSLGVPALAVTLEQADPGAEQGDGAEQGGAEVGSAGPGNLAYVIYTSGSTGRPKGVQIEHRSLLNYLDWASRAYGPDGIGTVPLHSPLAFDFTVTNLLLPLAAGGTVEVVADYRRLLSDEVGPDRPYTFVKLTPAHLAVIGRELPPDRLAALTRQLVVGGEALLADTLAPWRESPEPVVVVNEYGPTEATVGCCVHRADVRDVTGAAVPIGRPIANTALHLLDEELNPVPEGAVGEIFIGGVGVARGYLGRPGLTARCFLPDPFAALPGGRLYRTGDLARRRPDGELEFVGRSDDQVKIRGWRVEPGEIEAAMLTHPDLAEAVVVAGQDRHGDRRLVGYFVPAADRVPEPAALRAHLLRLLPEYLLPAAFVPLAALPLTDNGKVDRRALPEPDAGQSGQAEEPPELATRTERTVAGLWAEVLGVSRVGRDDNFFELGGHSLTAARLAGLLRRTLGLRVPFGTLFEHPTLAAFAAELDRAGRPTTAHQVRPTGSPGPFPLSFAQQRLWFLAQLQPESADYNVPLVMRLGGPLRVAQLRTALDTVIERHSVLRSVFPVTDGHPRQVVRPATASTLSAVDVPADEDTLRRLVSDEVARPFDLAEEPPLRARLLRVGPTDHVLVLTLHHIAVDARSIELLRTELARAYSAACLGRPADLPELPVQYVDYTVWQRQMVHSGALRGQLDHWHQRLAGLPVLDLPGTGARSRIRSGAGAALSFAVEPRVVEGLRTLTRTAGVTTNIVALAAFAVLLHRLAGQDDIGIGSPVVRRAESGVDNLVGCFLNMVTLRVDVSAEPTFTELLRRVRETTATAIENADVPFELVVDEVVVDRDTSRPPLFQVSFSHQLERPVTEEEFHDLAVLPFRVEQRTAKFELTLAVTESAAGLRGSWEYSTELFDEAMVRRLSAYYQAILRAVVRDPGQPVGALPVAEESPSGPAVYGPVVEITPRCAHELVAEQAARTPDSTAVTSGGRSLTYAELERRAAALAARLARRGVGPGSLVGIYLERGLDLVVALLGVWKAGGAYVPLDPGVPAERVAQVLADTLAPIVVTQRALAGALPDGGPAPLLLDDADADAVIAVGPAGPTDLAYVIFTSGSTGRPKGVQVGHAAVVNLLTSFAELLRPGPRDGLVAVTTLSFDISVLELLLPLVTGGRVIVAQRAQTTDPLALHALVCNEGGTVMQATPATWRMLTDSVGVPAGLRIRLCGGERLPTDLARELLAPGSTLWNVYGPTETTVWSTAGVVDGTAAPITIGAPIANTGLYVLDSRLAPTPVGVVGEIYLGGAGVARGYHGQPGLTAARFRPDPFAGAPGRRMYRTGDLGRRRPDGTVEFLGRVDQQIKIRGHRVEPAEIELALLGHPAVRQAVVLGRTDDAGGVRLVAYLVADGGRLPDPPALRDHLRHRLPDYMVPAAFVGLPALPLTPNGKLDRAALPAPDQSVGQPAGYTPPSTPTQELLAGIWADVLGLDDVGAEDNFFELGGDSILGIQVVSRARDAGLWLVPAQVFEFQTVAELARIVDGDAAPTVVRGAAAGPVPPTPGQRDLVDPTGAPMVRAVAVELPPGLGERAVAEALAELAEQHDVLRARLLADAQGRRLSVPAAGPVPLSVRQVEGGSAAVPSALRDAAETLATAIVETTAAALPDGTPAGPLVRAALVSGPAGERHLVLVALRRLLDRASWRIVTADIGALCARIAAGRPARLPEPTTSYRYWAERISRYAESGAARAEADYWLMADEPAPTLPPDGPDVTAHPETVPARSVVAELSAAETAGLTGVAAEWFGVSAPELVLAALVLTVTAETRGSALAVRLRHDGRDSPFPEVDLTRTVGRLTSGYPVRLPAVAGDITATARAVAQELRRVPHAGLAYGVLRHLSPDPDLRARLARAGADTVGFAFDGVPLDAGVRMLPLGPAEPVPGLDVRCELAAGRLRITWAYPAGRHREKTIRRLCANLVDRLRAALALGLAGRVDGPAVPARHPLATLTGNQLDDVCAEPGVREVYPLTPAQHGMLFHSLYSPGEGMYLNQTSFTLTGEFHPELFRAALTAVARRHDVLRTAIRWRRLAEPHQVVHAEVAPPLTVVDRSGAAASFRIADILAEEGRLDLEFSTAPLYRVTAVRLADDLHHVVWTNHHAIMDGWSSSLVFTECFQAYANLLAGRPVDDEPAAPYRDYVRWIQTRTPGPERRFWRDLLADLPHPAGLPKPVAESAPPARTGPGGAGPTAERVLRRELSAEFTTEVELFCKRRRLTLGALVYGAWAVALGRVTGEDDLVFGVILSGRSAPLPGIERMAGLLSTTLPMRVRLPRHDDVATFLKEVQSTLIGLGRFEYMSVAEAQRAAGSPPGRPLFDTTVGVQNFPLFKGGRYPAGETLSVRRGPGAGRNNYPLTVEVHPDARLGLRVRFDPLAVAEAAARQVTDELCAALARLVAEDPRAW</sequence>
<dbReference type="InterPro" id="IPR020845">
    <property type="entry name" value="AMP-binding_CS"/>
</dbReference>
<dbReference type="PROSITE" id="PS50075">
    <property type="entry name" value="CARRIER"/>
    <property type="match status" value="2"/>
</dbReference>
<dbReference type="Gene3D" id="1.10.1200.10">
    <property type="entry name" value="ACP-like"/>
    <property type="match status" value="2"/>
</dbReference>
<dbReference type="SUPFAM" id="SSF52777">
    <property type="entry name" value="CoA-dependent acyltransferases"/>
    <property type="match status" value="6"/>
</dbReference>
<dbReference type="InterPro" id="IPR000873">
    <property type="entry name" value="AMP-dep_synth/lig_dom"/>
</dbReference>
<dbReference type="SMART" id="SM00823">
    <property type="entry name" value="PKS_PP"/>
    <property type="match status" value="2"/>
</dbReference>
<dbReference type="InterPro" id="IPR023213">
    <property type="entry name" value="CAT-like_dom_sf"/>
</dbReference>
<evidence type="ECO:0000313" key="6">
    <source>
        <dbReference type="EMBL" id="MEE6311999.1"/>
    </source>
</evidence>
<keyword evidence="7" id="KW-1185">Reference proteome</keyword>
<dbReference type="InterPro" id="IPR009081">
    <property type="entry name" value="PP-bd_ACP"/>
</dbReference>
<dbReference type="Gene3D" id="3.30.559.10">
    <property type="entry name" value="Chloramphenicol acetyltransferase-like domain"/>
    <property type="match status" value="3"/>
</dbReference>
<feature type="domain" description="Carrier" evidence="5">
    <location>
        <begin position="1563"/>
        <end position="1637"/>
    </location>
</feature>
<evidence type="ECO:0000256" key="3">
    <source>
        <dbReference type="ARBA" id="ARBA00022553"/>
    </source>
</evidence>
<dbReference type="NCBIfam" id="TIGR01733">
    <property type="entry name" value="AA-adenyl-dom"/>
    <property type="match status" value="2"/>
</dbReference>
<dbReference type="Proteomes" id="UP001339911">
    <property type="component" value="Unassembled WGS sequence"/>
</dbReference>
<name>A0ABU7SQL6_9ACTN</name>